<reference evidence="3" key="1">
    <citation type="submission" date="2021-01" db="EMBL/GenBank/DDBJ databases">
        <title>Fulvivirga kasyanovii gen. nov., sp nov., a novel member of the phylum Bacteroidetes isolated from seawater in a mussel farm.</title>
        <authorList>
            <person name="Zhao L.-H."/>
            <person name="Wang Z.-J."/>
        </authorList>
    </citation>
    <scope>NUCLEOTIDE SEQUENCE</scope>
    <source>
        <strain evidence="3">2943</strain>
    </source>
</reference>
<name>A0A937K0N6_9BACT</name>
<organism evidence="3 4">
    <name type="scientific">Fulvivirga sediminis</name>
    <dbReference type="NCBI Taxonomy" id="2803949"/>
    <lineage>
        <taxon>Bacteria</taxon>
        <taxon>Pseudomonadati</taxon>
        <taxon>Bacteroidota</taxon>
        <taxon>Cytophagia</taxon>
        <taxon>Cytophagales</taxon>
        <taxon>Fulvivirgaceae</taxon>
        <taxon>Fulvivirga</taxon>
    </lineage>
</organism>
<dbReference type="Proteomes" id="UP000659388">
    <property type="component" value="Unassembled WGS sequence"/>
</dbReference>
<feature type="domain" description="Mur ligase central" evidence="2">
    <location>
        <begin position="109"/>
        <end position="280"/>
    </location>
</feature>
<dbReference type="SUPFAM" id="SSF53623">
    <property type="entry name" value="MurD-like peptide ligases, catalytic domain"/>
    <property type="match status" value="1"/>
</dbReference>
<evidence type="ECO:0000313" key="4">
    <source>
        <dbReference type="Proteomes" id="UP000659388"/>
    </source>
</evidence>
<accession>A0A937K0N6</accession>
<feature type="domain" description="Mur ligase N-terminal catalytic" evidence="1">
    <location>
        <begin position="3"/>
        <end position="99"/>
    </location>
</feature>
<dbReference type="GO" id="GO:0005524">
    <property type="term" value="F:ATP binding"/>
    <property type="evidence" value="ECO:0007669"/>
    <property type="project" value="InterPro"/>
</dbReference>
<dbReference type="InterPro" id="IPR050061">
    <property type="entry name" value="MurCDEF_pg_biosynth"/>
</dbReference>
<sequence>MQNIHFIAIGGSIMHNLAIALHKKGYQISGSDDEIFEPSLSSLKKYDLLPNQQGWNPDLITKDLDAVIIGMHARKDNPELKKAEELGVKIYSFPEYIYEQSQDKQRIVIAGSHGKTSITSMIVHVLKHFNRKFDFAVGAKIEGFETMVQLTDAPIIIIEGDEYLSSPIDNTPKFLKYHHHIGLISGVAWDHINVFPSEEIYVSQFDKFADASPKGGTLIYCEEDPLATVIGTKGREDVHEISYKTHPFIIEHGTTYLTRGSENTPIKVFGKHNLQNINGAKEVLKKIGISEDQFYEAIQSFKGPQNRLQLVKSGDSTAIYKDFAHAPSKVRATTLALKEQYPDRDLVACLELHTFSSLNKSFLAQYKGSMKFSYKPIVYYNPDTVEHKKLEPISKKDIKEAFDERNLKVFTDINKLMAFLRDQNWKDKNLLMMSSGTFNQLDYDDLAKELIN</sequence>
<dbReference type="InterPro" id="IPR036565">
    <property type="entry name" value="Mur-like_cat_sf"/>
</dbReference>
<dbReference type="RefSeq" id="WP_202243465.1">
    <property type="nucleotide sequence ID" value="NZ_JAESIY010000003.1"/>
</dbReference>
<dbReference type="Gene3D" id="3.40.1190.10">
    <property type="entry name" value="Mur-like, catalytic domain"/>
    <property type="match status" value="1"/>
</dbReference>
<dbReference type="Pfam" id="PF01225">
    <property type="entry name" value="Mur_ligase"/>
    <property type="match status" value="1"/>
</dbReference>
<keyword evidence="4" id="KW-1185">Reference proteome</keyword>
<protein>
    <submittedName>
        <fullName evidence="3">Peptidoglycan synthetase</fullName>
    </submittedName>
</protein>
<dbReference type="SUPFAM" id="SSF53244">
    <property type="entry name" value="MurD-like peptide ligases, peptide-binding domain"/>
    <property type="match status" value="1"/>
</dbReference>
<dbReference type="AlphaFoldDB" id="A0A937K0N6"/>
<evidence type="ECO:0000259" key="1">
    <source>
        <dbReference type="Pfam" id="PF01225"/>
    </source>
</evidence>
<dbReference type="GO" id="GO:0016881">
    <property type="term" value="F:acid-amino acid ligase activity"/>
    <property type="evidence" value="ECO:0007669"/>
    <property type="project" value="InterPro"/>
</dbReference>
<dbReference type="EMBL" id="JAESIY010000003">
    <property type="protein sequence ID" value="MBL3655782.1"/>
    <property type="molecule type" value="Genomic_DNA"/>
</dbReference>
<dbReference type="PANTHER" id="PTHR43445:SF5">
    <property type="entry name" value="UDP-N-ACETYLMURAMATE--L-ALANYL-GAMMA-D-GLUTAMYL-MESO-2,6-DIAMINOHEPTANDIOATE LIGASE"/>
    <property type="match status" value="1"/>
</dbReference>
<dbReference type="InterPro" id="IPR036615">
    <property type="entry name" value="Mur_ligase_C_dom_sf"/>
</dbReference>
<dbReference type="Gene3D" id="3.90.190.20">
    <property type="entry name" value="Mur ligase, C-terminal domain"/>
    <property type="match status" value="1"/>
</dbReference>
<comment type="caution">
    <text evidence="3">The sequence shown here is derived from an EMBL/GenBank/DDBJ whole genome shotgun (WGS) entry which is preliminary data.</text>
</comment>
<dbReference type="Gene3D" id="3.40.50.720">
    <property type="entry name" value="NAD(P)-binding Rossmann-like Domain"/>
    <property type="match status" value="1"/>
</dbReference>
<gene>
    <name evidence="3" type="ORF">JL102_06555</name>
</gene>
<evidence type="ECO:0000259" key="2">
    <source>
        <dbReference type="Pfam" id="PF08245"/>
    </source>
</evidence>
<dbReference type="InterPro" id="IPR000713">
    <property type="entry name" value="Mur_ligase_N"/>
</dbReference>
<dbReference type="InterPro" id="IPR013221">
    <property type="entry name" value="Mur_ligase_cen"/>
</dbReference>
<dbReference type="SUPFAM" id="SSF51984">
    <property type="entry name" value="MurCD N-terminal domain"/>
    <property type="match status" value="1"/>
</dbReference>
<evidence type="ECO:0000313" key="3">
    <source>
        <dbReference type="EMBL" id="MBL3655782.1"/>
    </source>
</evidence>
<proteinExistence type="predicted"/>
<dbReference type="Pfam" id="PF08245">
    <property type="entry name" value="Mur_ligase_M"/>
    <property type="match status" value="1"/>
</dbReference>
<dbReference type="PANTHER" id="PTHR43445">
    <property type="entry name" value="UDP-N-ACETYLMURAMATE--L-ALANINE LIGASE-RELATED"/>
    <property type="match status" value="1"/>
</dbReference>